<dbReference type="InterPro" id="IPR044019">
    <property type="entry name" value="Cyanophycin_syn_N"/>
</dbReference>
<dbReference type="AlphaFoldDB" id="A0A4R6I3E2"/>
<keyword evidence="17" id="KW-1185">Reference proteome</keyword>
<evidence type="ECO:0000256" key="6">
    <source>
        <dbReference type="ARBA" id="ARBA00022036"/>
    </source>
</evidence>
<evidence type="ECO:0000256" key="5">
    <source>
        <dbReference type="ARBA" id="ARBA00013005"/>
    </source>
</evidence>
<dbReference type="NCBIfam" id="TIGR02068">
    <property type="entry name" value="cya_phycin_syn"/>
    <property type="match status" value="1"/>
</dbReference>
<feature type="compositionally biased region" description="Low complexity" evidence="14">
    <location>
        <begin position="871"/>
        <end position="880"/>
    </location>
</feature>
<dbReference type="GO" id="GO:0071161">
    <property type="term" value="F:cyanophycin synthetase activity (L-arginine-adding)"/>
    <property type="evidence" value="ECO:0007669"/>
    <property type="project" value="UniProtKB-EC"/>
</dbReference>
<comment type="function">
    <text evidence="1">Catalyzes the ATP-dependent polymerization of arginine and aspartate to multi-L-arginyl-poly-L-aspartic acid (cyanophycin; a water-insoluble reserve polymer).</text>
</comment>
<dbReference type="PANTHER" id="PTHR23135:SF18">
    <property type="entry name" value="CYANOPHYCIN SYNTHETASE"/>
    <property type="match status" value="1"/>
</dbReference>
<evidence type="ECO:0000256" key="4">
    <source>
        <dbReference type="ARBA" id="ARBA00012968"/>
    </source>
</evidence>
<organism evidence="16 17">
    <name type="scientific">Halomonas ventosae</name>
    <dbReference type="NCBI Taxonomy" id="229007"/>
    <lineage>
        <taxon>Bacteria</taxon>
        <taxon>Pseudomonadati</taxon>
        <taxon>Pseudomonadota</taxon>
        <taxon>Gammaproteobacteria</taxon>
        <taxon>Oceanospirillales</taxon>
        <taxon>Halomonadaceae</taxon>
        <taxon>Halomonas</taxon>
    </lineage>
</organism>
<evidence type="ECO:0000313" key="16">
    <source>
        <dbReference type="EMBL" id="TDO15265.1"/>
    </source>
</evidence>
<dbReference type="GO" id="GO:0005524">
    <property type="term" value="F:ATP binding"/>
    <property type="evidence" value="ECO:0007669"/>
    <property type="project" value="UniProtKB-UniRule"/>
</dbReference>
<dbReference type="InterPro" id="IPR005479">
    <property type="entry name" value="CPAse_ATP-bd"/>
</dbReference>
<evidence type="ECO:0000256" key="8">
    <source>
        <dbReference type="ARBA" id="ARBA00022741"/>
    </source>
</evidence>
<evidence type="ECO:0000259" key="15">
    <source>
        <dbReference type="PROSITE" id="PS50975"/>
    </source>
</evidence>
<dbReference type="Gene3D" id="3.30.470.20">
    <property type="entry name" value="ATP-grasp fold, B domain"/>
    <property type="match status" value="1"/>
</dbReference>
<dbReference type="Gene3D" id="3.30.1490.20">
    <property type="entry name" value="ATP-grasp fold, A domain"/>
    <property type="match status" value="1"/>
</dbReference>
<dbReference type="SUPFAM" id="SSF56059">
    <property type="entry name" value="Glutathione synthetase ATP-binding domain-like"/>
    <property type="match status" value="1"/>
</dbReference>
<dbReference type="Gene3D" id="3.90.190.20">
    <property type="entry name" value="Mur ligase, C-terminal domain"/>
    <property type="match status" value="1"/>
</dbReference>
<dbReference type="Pfam" id="PF02875">
    <property type="entry name" value="Mur_ligase_C"/>
    <property type="match status" value="1"/>
</dbReference>
<dbReference type="EC" id="6.3.2.30" evidence="4"/>
<dbReference type="GO" id="GO:0046872">
    <property type="term" value="F:metal ion binding"/>
    <property type="evidence" value="ECO:0007669"/>
    <property type="project" value="InterPro"/>
</dbReference>
<accession>A0A4R6I3E2</accession>
<keyword evidence="7" id="KW-0436">Ligase</keyword>
<gene>
    <name evidence="16" type="ORF">DFO68_10296</name>
</gene>
<dbReference type="InterPro" id="IPR036565">
    <property type="entry name" value="Mur-like_cat_sf"/>
</dbReference>
<dbReference type="Pfam" id="PF08245">
    <property type="entry name" value="Mur_ligase_M"/>
    <property type="match status" value="1"/>
</dbReference>
<dbReference type="Gene3D" id="3.40.1190.10">
    <property type="entry name" value="Mur-like, catalytic domain"/>
    <property type="match status" value="1"/>
</dbReference>
<evidence type="ECO:0000256" key="14">
    <source>
        <dbReference type="SAM" id="MobiDB-lite"/>
    </source>
</evidence>
<dbReference type="SUPFAM" id="SSF53623">
    <property type="entry name" value="MurD-like peptide ligases, catalytic domain"/>
    <property type="match status" value="1"/>
</dbReference>
<comment type="subunit">
    <text evidence="3">Homodimer.</text>
</comment>
<dbReference type="EMBL" id="SNWH01000002">
    <property type="protein sequence ID" value="TDO15265.1"/>
    <property type="molecule type" value="Genomic_DNA"/>
</dbReference>
<protein>
    <recommendedName>
        <fullName evidence="6">Cyanophycin synthetase</fullName>
        <ecNumber evidence="5">6.3.2.29</ecNumber>
        <ecNumber evidence="4">6.3.2.30</ecNumber>
    </recommendedName>
    <alternativeName>
        <fullName evidence="10">Cyanophycin synthase</fullName>
    </alternativeName>
</protein>
<comment type="catalytic activity">
    <reaction evidence="12">
        <text>[L-4-(L-arginin-2-N-yl)aspartate](n) + L-aspartate + ATP = [L-4-(L-arginin-2-N-yl)aspartate](n)-L-aspartate + ADP + phosphate + H(+)</text>
        <dbReference type="Rhea" id="RHEA:13277"/>
        <dbReference type="Rhea" id="RHEA-COMP:13728"/>
        <dbReference type="Rhea" id="RHEA-COMP:13733"/>
        <dbReference type="ChEBI" id="CHEBI:15378"/>
        <dbReference type="ChEBI" id="CHEBI:29991"/>
        <dbReference type="ChEBI" id="CHEBI:30616"/>
        <dbReference type="ChEBI" id="CHEBI:43474"/>
        <dbReference type="ChEBI" id="CHEBI:137986"/>
        <dbReference type="ChEBI" id="CHEBI:137990"/>
        <dbReference type="ChEBI" id="CHEBI:456216"/>
        <dbReference type="EC" id="6.3.2.29"/>
    </reaction>
</comment>
<evidence type="ECO:0000256" key="9">
    <source>
        <dbReference type="ARBA" id="ARBA00022840"/>
    </source>
</evidence>
<dbReference type="SUPFAM" id="SSF53244">
    <property type="entry name" value="MurD-like peptide ligases, peptide-binding domain"/>
    <property type="match status" value="1"/>
</dbReference>
<comment type="similarity">
    <text evidence="2">In the C-terminal section; belongs to the MurCDEF family.</text>
</comment>
<dbReference type="EC" id="6.3.2.29" evidence="5"/>
<evidence type="ECO:0000256" key="1">
    <source>
        <dbReference type="ARBA" id="ARBA00003184"/>
    </source>
</evidence>
<evidence type="ECO:0000256" key="12">
    <source>
        <dbReference type="ARBA" id="ARBA00048425"/>
    </source>
</evidence>
<dbReference type="InterPro" id="IPR013221">
    <property type="entry name" value="Mur_ligase_cen"/>
</dbReference>
<comment type="caution">
    <text evidence="16">The sequence shown here is derived from an EMBL/GenBank/DDBJ whole genome shotgun (WGS) entry which is preliminary data.</text>
</comment>
<reference evidence="16 17" key="1">
    <citation type="submission" date="2019-03" db="EMBL/GenBank/DDBJ databases">
        <title>Freshwater and sediment microbial communities from various areas in North America, analyzing microbe dynamics in response to fracking.</title>
        <authorList>
            <person name="Lamendella R."/>
        </authorList>
    </citation>
    <scope>NUCLEOTIDE SEQUENCE [LARGE SCALE GENOMIC DNA]</scope>
    <source>
        <strain evidence="16 17">1_TX</strain>
    </source>
</reference>
<dbReference type="InterPro" id="IPR004101">
    <property type="entry name" value="Mur_ligase_C"/>
</dbReference>
<proteinExistence type="inferred from homology"/>
<dbReference type="InterPro" id="IPR013815">
    <property type="entry name" value="ATP_grasp_subdomain_1"/>
</dbReference>
<feature type="domain" description="ATP-grasp" evidence="15">
    <location>
        <begin position="220"/>
        <end position="473"/>
    </location>
</feature>
<dbReference type="Pfam" id="PF18921">
    <property type="entry name" value="Cyanophycin_syn"/>
    <property type="match status" value="1"/>
</dbReference>
<evidence type="ECO:0000256" key="3">
    <source>
        <dbReference type="ARBA" id="ARBA00011738"/>
    </source>
</evidence>
<dbReference type="RefSeq" id="WP_133481665.1">
    <property type="nucleotide sequence ID" value="NZ_SNWH01000002.1"/>
</dbReference>
<dbReference type="PROSITE" id="PS01011">
    <property type="entry name" value="FOLYLPOLYGLU_SYNT_1"/>
    <property type="match status" value="1"/>
</dbReference>
<keyword evidence="9 13" id="KW-0067">ATP-binding</keyword>
<evidence type="ECO:0000256" key="7">
    <source>
        <dbReference type="ARBA" id="ARBA00022598"/>
    </source>
</evidence>
<evidence type="ECO:0000256" key="2">
    <source>
        <dbReference type="ARBA" id="ARBA00009060"/>
    </source>
</evidence>
<evidence type="ECO:0000256" key="10">
    <source>
        <dbReference type="ARBA" id="ARBA00031353"/>
    </source>
</evidence>
<evidence type="ECO:0000313" key="17">
    <source>
        <dbReference type="Proteomes" id="UP000295150"/>
    </source>
</evidence>
<dbReference type="InterPro" id="IPR036615">
    <property type="entry name" value="Mur_ligase_C_dom_sf"/>
</dbReference>
<feature type="region of interest" description="Disordered" evidence="14">
    <location>
        <begin position="864"/>
        <end position="886"/>
    </location>
</feature>
<evidence type="ECO:0000256" key="13">
    <source>
        <dbReference type="PROSITE-ProRule" id="PRU00409"/>
    </source>
</evidence>
<dbReference type="InterPro" id="IPR011810">
    <property type="entry name" value="Cya_phycin_syn"/>
</dbReference>
<comment type="catalytic activity">
    <reaction evidence="11">
        <text>[L-4-(L-arginin-2-N-yl)aspartate](n)-L-aspartate + L-arginine + ATP = [L-4-(L-arginin-2-N-yl)aspartate](n+1) + ADP + phosphate + H(+)</text>
        <dbReference type="Rhea" id="RHEA:23888"/>
        <dbReference type="Rhea" id="RHEA-COMP:13732"/>
        <dbReference type="Rhea" id="RHEA-COMP:13733"/>
        <dbReference type="ChEBI" id="CHEBI:15378"/>
        <dbReference type="ChEBI" id="CHEBI:30616"/>
        <dbReference type="ChEBI" id="CHEBI:32682"/>
        <dbReference type="ChEBI" id="CHEBI:43474"/>
        <dbReference type="ChEBI" id="CHEBI:137986"/>
        <dbReference type="ChEBI" id="CHEBI:137990"/>
        <dbReference type="ChEBI" id="CHEBI:456216"/>
        <dbReference type="EC" id="6.3.2.30"/>
    </reaction>
</comment>
<evidence type="ECO:0000256" key="11">
    <source>
        <dbReference type="ARBA" id="ARBA00048094"/>
    </source>
</evidence>
<dbReference type="InterPro" id="IPR018109">
    <property type="entry name" value="Folylpolyglutamate_synth_CS"/>
</dbReference>
<dbReference type="NCBIfam" id="NF010623">
    <property type="entry name" value="PRK14016.1"/>
    <property type="match status" value="1"/>
</dbReference>
<sequence>MKILEHRALRGPNYYSRYRAIFMRLDIEELEERPSDTVPGIVGRLTTLIPSLQEHRCSVGRPGGFLERLERGTWAGHVVEHVVIELQNLIGFSVGYGKTIDSYETGIYNVVYRYRDEACGLAAGVEAVDLVARLFNDEPIDMEPILERLRQVRDDHMLGPSTASIVDAAVRRDIPYTRLSEESSYIQLGHGHRQKRIQATVTCQTDLIGYSIADDKDWTKQILGDAGIPVPQGQVCGSFEEALEAARYIGYPVATKPLIGNHGRGVSTNIEDDHALREAFEIASHRNPSVIVEQYVRGEDHRLLVIDGKLVAAARRRPAHVIGDGATTLQALVERENRDPRRGVGHENLLTQIVLDEQSERMIDQQNLTLQSVIPAGEMVYLKPTANLSTGGTATDVTDDVHPEVKYAAERIARLVGLDIIGIDLLAETLSRPLEEQSAGVVEVNAGPGFRMHISPTHGSGRDVGHHVVDMLFPDPESNARIPIVAVTGTNGKTTTVRLISHLLRHAGRNVGMACTGAIEIDNHVIMRGDYSGPQAAAIVLREPTVETAVLEVARGGIMRRGLGFDECDVGVLLNIASDHLGEHEIHTLDELARCKTVVIDAVSKSGTAVLNADDPRVLAGQEWARGETIFFTMDPDSRPVRQHVREHGMAFTVHNERIVMRQGHVEAEVIPVVDVPITFEGHARFNVANALAASAAAYALGLSIADIQMGLQTFHPSPGQNPGRTNLIEAEGMKVLIDYGHNVPALEALSELVSAIPAGRRIGVASAPGNRRDEDLVSLGTLLARMHDIVYIYETDSRGRPPGEAAGLLRDGAESVAGACRVEIIMEEAQAVDRAFDEASQGDLLVLLIDDIAGAIERFRGRRFSPPAPTASTDAAPIDPIDKAP</sequence>
<name>A0A4R6I3E2_9GAMM</name>
<dbReference type="PROSITE" id="PS50975">
    <property type="entry name" value="ATP_GRASP"/>
    <property type="match status" value="1"/>
</dbReference>
<dbReference type="GO" id="GO:0071160">
    <property type="term" value="F:cyanophycin synthetase activity (L-aspartate-adding)"/>
    <property type="evidence" value="ECO:0007669"/>
    <property type="project" value="UniProtKB-EC"/>
</dbReference>
<dbReference type="Pfam" id="PF02786">
    <property type="entry name" value="CPSase_L_D2"/>
    <property type="match status" value="1"/>
</dbReference>
<dbReference type="OrthoDB" id="9803907at2"/>
<dbReference type="Proteomes" id="UP000295150">
    <property type="component" value="Unassembled WGS sequence"/>
</dbReference>
<dbReference type="InterPro" id="IPR011761">
    <property type="entry name" value="ATP-grasp"/>
</dbReference>
<dbReference type="GO" id="GO:0004326">
    <property type="term" value="F:tetrahydrofolylpolyglutamate synthase activity"/>
    <property type="evidence" value="ECO:0007669"/>
    <property type="project" value="InterPro"/>
</dbReference>
<dbReference type="PANTHER" id="PTHR23135">
    <property type="entry name" value="MUR LIGASE FAMILY MEMBER"/>
    <property type="match status" value="1"/>
</dbReference>
<keyword evidence="8 13" id="KW-0547">Nucleotide-binding</keyword>